<reference evidence="1" key="1">
    <citation type="submission" date="2023-08" db="EMBL/GenBank/DDBJ databases">
        <title>A de novo genome assembly of Solanum verrucosum Schlechtendal, a Mexican diploid species geographically isolated from the other diploid A-genome species in potato relatives.</title>
        <authorList>
            <person name="Hosaka K."/>
        </authorList>
    </citation>
    <scope>NUCLEOTIDE SEQUENCE</scope>
    <source>
        <tissue evidence="1">Young leaves</tissue>
    </source>
</reference>
<organism evidence="1 2">
    <name type="scientific">Solanum verrucosum</name>
    <dbReference type="NCBI Taxonomy" id="315347"/>
    <lineage>
        <taxon>Eukaryota</taxon>
        <taxon>Viridiplantae</taxon>
        <taxon>Streptophyta</taxon>
        <taxon>Embryophyta</taxon>
        <taxon>Tracheophyta</taxon>
        <taxon>Spermatophyta</taxon>
        <taxon>Magnoliopsida</taxon>
        <taxon>eudicotyledons</taxon>
        <taxon>Gunneridae</taxon>
        <taxon>Pentapetalae</taxon>
        <taxon>asterids</taxon>
        <taxon>lamiids</taxon>
        <taxon>Solanales</taxon>
        <taxon>Solanaceae</taxon>
        <taxon>Solanoideae</taxon>
        <taxon>Solaneae</taxon>
        <taxon>Solanum</taxon>
    </lineage>
</organism>
<sequence length="82" mass="9157">GSVILSSILEDRFLEVQGVEDLRGGVLASINVRPTFIEEIKANQFKDESLNELRKKTVYGKAQDVALDEGGVLSFKERMYVP</sequence>
<proteinExistence type="predicted"/>
<protein>
    <submittedName>
        <fullName evidence="1">Uncharacterized protein</fullName>
    </submittedName>
</protein>
<dbReference type="EMBL" id="CP133622">
    <property type="protein sequence ID" value="WMV54553.1"/>
    <property type="molecule type" value="Genomic_DNA"/>
</dbReference>
<name>A0AAF0V0I4_SOLVR</name>
<dbReference type="AlphaFoldDB" id="A0AAF0V0I4"/>
<dbReference type="Proteomes" id="UP001234989">
    <property type="component" value="Chromosome 11"/>
</dbReference>
<accession>A0AAF0V0I4</accession>
<keyword evidence="2" id="KW-1185">Reference proteome</keyword>
<gene>
    <name evidence="1" type="ORF">MTR67_047938</name>
</gene>
<feature type="non-terminal residue" evidence="1">
    <location>
        <position position="1"/>
    </location>
</feature>
<evidence type="ECO:0000313" key="2">
    <source>
        <dbReference type="Proteomes" id="UP001234989"/>
    </source>
</evidence>
<evidence type="ECO:0000313" key="1">
    <source>
        <dbReference type="EMBL" id="WMV54553.1"/>
    </source>
</evidence>